<evidence type="ECO:0000256" key="8">
    <source>
        <dbReference type="SAM" id="MobiDB-lite"/>
    </source>
</evidence>
<feature type="transmembrane region" description="Helical" evidence="9">
    <location>
        <begin position="21"/>
        <end position="40"/>
    </location>
</feature>
<evidence type="ECO:0000256" key="2">
    <source>
        <dbReference type="ARBA" id="ARBA00022475"/>
    </source>
</evidence>
<dbReference type="InterPro" id="IPR002656">
    <property type="entry name" value="Acyl_transf_3_dom"/>
</dbReference>
<keyword evidence="6 9" id="KW-0472">Membrane</keyword>
<dbReference type="GO" id="GO:0016747">
    <property type="term" value="F:acyltransferase activity, transferring groups other than amino-acyl groups"/>
    <property type="evidence" value="ECO:0007669"/>
    <property type="project" value="InterPro"/>
</dbReference>
<evidence type="ECO:0000256" key="9">
    <source>
        <dbReference type="SAM" id="Phobius"/>
    </source>
</evidence>
<evidence type="ECO:0000313" key="11">
    <source>
        <dbReference type="EMBL" id="KFN93516.1"/>
    </source>
</evidence>
<name>A0A091C6Q5_9ENTE</name>
<keyword evidence="4 9" id="KW-0812">Transmembrane</keyword>
<keyword evidence="5 9" id="KW-1133">Transmembrane helix</keyword>
<keyword evidence="7 11" id="KW-0012">Acyltransferase</keyword>
<dbReference type="PANTHER" id="PTHR23028">
    <property type="entry name" value="ACETYLTRANSFERASE"/>
    <property type="match status" value="1"/>
</dbReference>
<evidence type="ECO:0000313" key="12">
    <source>
        <dbReference type="Proteomes" id="UP000029380"/>
    </source>
</evidence>
<dbReference type="PANTHER" id="PTHR23028:SF53">
    <property type="entry name" value="ACYL_TRANSF_3 DOMAIN-CONTAINING PROTEIN"/>
    <property type="match status" value="1"/>
</dbReference>
<reference evidence="11 12" key="1">
    <citation type="submission" date="2014-08" db="EMBL/GenBank/DDBJ databases">
        <title>Genome sequence of Tetragenococcus muriaticus.</title>
        <authorList>
            <person name="Chuea-nongthon C."/>
            <person name="Rodtong S."/>
            <person name="Yongsawatdigul J."/>
            <person name="Steele J.L."/>
            <person name="Liu X.-y."/>
            <person name="Speers J."/>
            <person name="Glasner J.D."/>
            <person name="Neeno-Eckwall E.C."/>
        </authorList>
    </citation>
    <scope>NUCLEOTIDE SEQUENCE [LARGE SCALE GENOMIC DNA]</scope>
    <source>
        <strain evidence="11 12">PMC-11-5</strain>
    </source>
</reference>
<dbReference type="InterPro" id="IPR050879">
    <property type="entry name" value="Acyltransferase_3"/>
</dbReference>
<dbReference type="PATRIC" id="fig|1302649.3.peg.300"/>
<accession>A0A091C6Q5</accession>
<dbReference type="CDD" id="cd01840">
    <property type="entry name" value="SGNH_hydrolase_yrhL_like"/>
    <property type="match status" value="1"/>
</dbReference>
<dbReference type="SUPFAM" id="SSF52266">
    <property type="entry name" value="SGNH hydrolase"/>
    <property type="match status" value="1"/>
</dbReference>
<dbReference type="Proteomes" id="UP000029380">
    <property type="component" value="Unassembled WGS sequence"/>
</dbReference>
<comment type="subcellular location">
    <subcellularLocation>
        <location evidence="1">Cell membrane</location>
        <topology evidence="1">Multi-pass membrane protein</topology>
    </subcellularLocation>
</comment>
<dbReference type="GO" id="GO:0005886">
    <property type="term" value="C:plasma membrane"/>
    <property type="evidence" value="ECO:0007669"/>
    <property type="project" value="UniProtKB-SubCell"/>
</dbReference>
<feature type="transmembrane region" description="Helical" evidence="9">
    <location>
        <begin position="165"/>
        <end position="184"/>
    </location>
</feature>
<dbReference type="AlphaFoldDB" id="A0A091C6Q5"/>
<feature type="compositionally biased region" description="Acidic residues" evidence="8">
    <location>
        <begin position="215"/>
        <end position="225"/>
    </location>
</feature>
<dbReference type="EC" id="2.3.1.-" evidence="11"/>
<evidence type="ECO:0000256" key="1">
    <source>
        <dbReference type="ARBA" id="ARBA00004651"/>
    </source>
</evidence>
<organism evidence="11 12">
    <name type="scientific">Tetragenococcus muriaticus PMC-11-5</name>
    <dbReference type="NCBI Taxonomy" id="1302649"/>
    <lineage>
        <taxon>Bacteria</taxon>
        <taxon>Bacillati</taxon>
        <taxon>Bacillota</taxon>
        <taxon>Bacilli</taxon>
        <taxon>Lactobacillales</taxon>
        <taxon>Enterococcaceae</taxon>
        <taxon>Tetragenococcus</taxon>
    </lineage>
</organism>
<dbReference type="Gene3D" id="3.40.50.1110">
    <property type="entry name" value="SGNH hydrolase"/>
    <property type="match status" value="1"/>
</dbReference>
<evidence type="ECO:0000256" key="5">
    <source>
        <dbReference type="ARBA" id="ARBA00022989"/>
    </source>
</evidence>
<dbReference type="InterPro" id="IPR036514">
    <property type="entry name" value="SGNH_hydro_sf"/>
</dbReference>
<feature type="transmembrane region" description="Helical" evidence="9">
    <location>
        <begin position="113"/>
        <end position="135"/>
    </location>
</feature>
<dbReference type="GO" id="GO:0009103">
    <property type="term" value="P:lipopolysaccharide biosynthetic process"/>
    <property type="evidence" value="ECO:0007669"/>
    <property type="project" value="TreeGrafter"/>
</dbReference>
<protein>
    <submittedName>
        <fullName evidence="11">Acyltransferase</fullName>
        <ecNumber evidence="11">2.3.1.-</ecNumber>
    </submittedName>
</protein>
<comment type="caution">
    <text evidence="11">The sequence shown here is derived from an EMBL/GenBank/DDBJ whole genome shotgun (WGS) entry which is preliminary data.</text>
</comment>
<dbReference type="EMBL" id="JPVU01000030">
    <property type="protein sequence ID" value="KFN93516.1"/>
    <property type="molecule type" value="Genomic_DNA"/>
</dbReference>
<sequence>MAFVWPSTRLKEQIPNSAKRILNITGVSSLLLLVLAYVFMDDRFSFPYYGGIYLVSLVTAVLVAVTAHPGASINRWLTNPVFSYLGKRSYGIYLYQFPVMILYEAQINVANNVWLHVFIELGLILLCSELSYRFIEDPLRKFDYKKSWQKIKNWFYMPLLSKQKAVGIASFVVVAIASIGVTIAPNDAVNANQAEFQAEIQENRKAAQESKNEEEQAEEDSEAEQGQENASDENILQTFSTDTDHVMEKYDLTENQVDRARNTDLTAFGDSVLLGSTQNIQEVFPDAIIDADVGRQLYDSVELLQELKDDGDLQENVVLALGSNGYADEDQFDDLMDVIGDRNVYLMNVRVPTQRWQNANNELFQKMEDKYQRVTLIDWYSLSNENNQWFREDQVHPTDVGRVEYTSLLAKEILE</sequence>
<evidence type="ECO:0000256" key="7">
    <source>
        <dbReference type="ARBA" id="ARBA00023315"/>
    </source>
</evidence>
<feature type="transmembrane region" description="Helical" evidence="9">
    <location>
        <begin position="46"/>
        <end position="69"/>
    </location>
</feature>
<evidence type="ECO:0000256" key="4">
    <source>
        <dbReference type="ARBA" id="ARBA00022692"/>
    </source>
</evidence>
<proteinExistence type="predicted"/>
<feature type="compositionally biased region" description="Basic and acidic residues" evidence="8">
    <location>
        <begin position="201"/>
        <end position="214"/>
    </location>
</feature>
<evidence type="ECO:0000256" key="3">
    <source>
        <dbReference type="ARBA" id="ARBA00022679"/>
    </source>
</evidence>
<keyword evidence="2" id="KW-1003">Cell membrane</keyword>
<gene>
    <name evidence="11" type="ORF">TMUPMC115_0300</name>
</gene>
<evidence type="ECO:0000259" key="10">
    <source>
        <dbReference type="Pfam" id="PF01757"/>
    </source>
</evidence>
<dbReference type="Pfam" id="PF01757">
    <property type="entry name" value="Acyl_transf_3"/>
    <property type="match status" value="1"/>
</dbReference>
<evidence type="ECO:0000256" key="6">
    <source>
        <dbReference type="ARBA" id="ARBA00023136"/>
    </source>
</evidence>
<keyword evidence="3 11" id="KW-0808">Transferase</keyword>
<feature type="region of interest" description="Disordered" evidence="8">
    <location>
        <begin position="201"/>
        <end position="234"/>
    </location>
</feature>
<feature type="domain" description="Acyltransferase 3" evidence="10">
    <location>
        <begin position="24"/>
        <end position="128"/>
    </location>
</feature>